<dbReference type="EC" id="2.1.1.22" evidence="2"/>
<name>A0A0A8LBG0_9SACH</name>
<evidence type="ECO:0000256" key="4">
    <source>
        <dbReference type="ARBA" id="ARBA00022679"/>
    </source>
</evidence>
<dbReference type="InterPro" id="IPR012901">
    <property type="entry name" value="CARME"/>
</dbReference>
<evidence type="ECO:0000256" key="2">
    <source>
        <dbReference type="ARBA" id="ARBA00012003"/>
    </source>
</evidence>
<evidence type="ECO:0000256" key="1">
    <source>
        <dbReference type="ARBA" id="ARBA00010086"/>
    </source>
</evidence>
<comment type="similarity">
    <text evidence="1">Belongs to the carnosine N-methyltransferase family.</text>
</comment>
<dbReference type="InterPro" id="IPR029063">
    <property type="entry name" value="SAM-dependent_MTases_sf"/>
</dbReference>
<evidence type="ECO:0000256" key="5">
    <source>
        <dbReference type="ARBA" id="ARBA00022691"/>
    </source>
</evidence>
<evidence type="ECO:0000313" key="7">
    <source>
        <dbReference type="Proteomes" id="UP000031516"/>
    </source>
</evidence>
<sequence length="397" mass="45634">MDTEKEDDKILLERTANSFLCYKQYALDEFWRPRVLKWESLSEHQKRMLPWYESYLKDVRNGIETNSIFYLNLLEQSVEMWGLNTDPRSWPIPSAVDMSKTVSILNQIAREWSSICAEERDKFLPLVREFLEESFPSGRDTVKILIPGAGLCRLAVDMVQLGFNTEANEVSYHMLMVGQFILNSDLQEEGIALHPFVHSFSHHINRAQQLRQIHIPDLNISERVVGENLLSMVSGSFPDIYGPNINIKQSESYSNSAAIREIRAENRNSKDVVVTNFFMDTSSNILDYLETISHVLKDGGYWINFGPFMYHFEQDHQTELTADFDPCTGEVSNELNTPLKGIELSHEDVIQTATTYFPFKPIKQKAGIPSTYGTDVNDISMLGYQCSFWILQKVSIK</sequence>
<evidence type="ECO:0000313" key="6">
    <source>
        <dbReference type="EMBL" id="CDO95453.1"/>
    </source>
</evidence>
<dbReference type="GO" id="GO:0032259">
    <property type="term" value="P:methylation"/>
    <property type="evidence" value="ECO:0007669"/>
    <property type="project" value="UniProtKB-KW"/>
</dbReference>
<comment type="caution">
    <text evidence="6">The sequence shown here is derived from an EMBL/GenBank/DDBJ whole genome shotgun (WGS) entry which is preliminary data.</text>
</comment>
<protein>
    <recommendedName>
        <fullName evidence="2">carnosine N-methyltransferase</fullName>
        <ecNumber evidence="2">2.1.1.22</ecNumber>
    </recommendedName>
</protein>
<keyword evidence="5" id="KW-0949">S-adenosyl-L-methionine</keyword>
<dbReference type="Pfam" id="PF07942">
    <property type="entry name" value="CARME"/>
    <property type="match status" value="1"/>
</dbReference>
<organism evidence="6 7">
    <name type="scientific">Kluyveromyces dobzhanskii CBS 2104</name>
    <dbReference type="NCBI Taxonomy" id="1427455"/>
    <lineage>
        <taxon>Eukaryota</taxon>
        <taxon>Fungi</taxon>
        <taxon>Dikarya</taxon>
        <taxon>Ascomycota</taxon>
        <taxon>Saccharomycotina</taxon>
        <taxon>Saccharomycetes</taxon>
        <taxon>Saccharomycetales</taxon>
        <taxon>Saccharomycetaceae</taxon>
        <taxon>Kluyveromyces</taxon>
    </lineage>
</organism>
<keyword evidence="7" id="KW-1185">Reference proteome</keyword>
<keyword evidence="3" id="KW-0489">Methyltransferase</keyword>
<evidence type="ECO:0000256" key="3">
    <source>
        <dbReference type="ARBA" id="ARBA00022603"/>
    </source>
</evidence>
<dbReference type="SUPFAM" id="SSF53335">
    <property type="entry name" value="S-adenosyl-L-methionine-dependent methyltransferases"/>
    <property type="match status" value="1"/>
</dbReference>
<dbReference type="Proteomes" id="UP000031516">
    <property type="component" value="Unassembled WGS sequence"/>
</dbReference>
<gene>
    <name evidence="6" type="ORF">KLDO_g3693</name>
</gene>
<accession>A0A0A8LBG0</accession>
<dbReference type="EMBL" id="CCBQ010000045">
    <property type="protein sequence ID" value="CDO95453.1"/>
    <property type="molecule type" value="Genomic_DNA"/>
</dbReference>
<dbReference type="GO" id="GO:0030735">
    <property type="term" value="F:carnosine N-methyltransferase activity"/>
    <property type="evidence" value="ECO:0007669"/>
    <property type="project" value="UniProtKB-EC"/>
</dbReference>
<dbReference type="Gene3D" id="3.40.50.150">
    <property type="entry name" value="Vaccinia Virus protein VP39"/>
    <property type="match status" value="1"/>
</dbReference>
<dbReference type="AlphaFoldDB" id="A0A0A8LBG0"/>
<dbReference type="PANTHER" id="PTHR12303:SF6">
    <property type="entry name" value="CARNOSINE N-METHYLTRANSFERASE"/>
    <property type="match status" value="1"/>
</dbReference>
<dbReference type="PANTHER" id="PTHR12303">
    <property type="entry name" value="CARNOSINE N-METHYLTRANSFERASE"/>
    <property type="match status" value="1"/>
</dbReference>
<dbReference type="SMART" id="SM01296">
    <property type="entry name" value="N2227"/>
    <property type="match status" value="1"/>
</dbReference>
<keyword evidence="4" id="KW-0808">Transferase</keyword>
<dbReference type="OrthoDB" id="978at2759"/>
<proteinExistence type="inferred from homology"/>
<reference evidence="6 7" key="1">
    <citation type="submission" date="2014-03" db="EMBL/GenBank/DDBJ databases">
        <title>The genome of Kluyveromyces dobzhanskii.</title>
        <authorList>
            <person name="Nystedt B."/>
            <person name="Astrom S."/>
        </authorList>
    </citation>
    <scope>NUCLEOTIDE SEQUENCE [LARGE SCALE GENOMIC DNA]</scope>
    <source>
        <strain evidence="6 7">CBS 2104</strain>
    </source>
</reference>